<dbReference type="Proteomes" id="UP000805704">
    <property type="component" value="Chromosome 22"/>
</dbReference>
<protein>
    <submittedName>
        <fullName evidence="1">Uncharacterized protein</fullName>
    </submittedName>
</protein>
<reference evidence="1" key="1">
    <citation type="submission" date="2020-04" db="EMBL/GenBank/DDBJ databases">
        <title>A chromosome-scale assembly and high-density genetic map of the yellow drum (Nibea albiflora) genome.</title>
        <authorList>
            <person name="Xu D."/>
            <person name="Zhang W."/>
            <person name="Chen R."/>
            <person name="Tan P."/>
            <person name="Wang L."/>
            <person name="Song H."/>
            <person name="Tian L."/>
            <person name="Zhu Q."/>
            <person name="Wang B."/>
        </authorList>
    </citation>
    <scope>NUCLEOTIDE SEQUENCE</scope>
    <source>
        <strain evidence="1">ZJHYS-2018</strain>
    </source>
</reference>
<feature type="non-terminal residue" evidence="1">
    <location>
        <position position="59"/>
    </location>
</feature>
<evidence type="ECO:0000313" key="1">
    <source>
        <dbReference type="EMBL" id="KAG8005701.1"/>
    </source>
</evidence>
<sequence length="59" mass="6559">RAMIPHWLPTRADFQRNGGGVGGSFRYCTGYNGTSRIRHSELSDEELQATDCTPTTSQQ</sequence>
<proteinExistence type="predicted"/>
<gene>
    <name evidence="1" type="ORF">GBF38_001659</name>
</gene>
<organism evidence="1 2">
    <name type="scientific">Nibea albiflora</name>
    <name type="common">Yellow drum</name>
    <name type="synonym">Corvina albiflora</name>
    <dbReference type="NCBI Taxonomy" id="240163"/>
    <lineage>
        <taxon>Eukaryota</taxon>
        <taxon>Metazoa</taxon>
        <taxon>Chordata</taxon>
        <taxon>Craniata</taxon>
        <taxon>Vertebrata</taxon>
        <taxon>Euteleostomi</taxon>
        <taxon>Actinopterygii</taxon>
        <taxon>Neopterygii</taxon>
        <taxon>Teleostei</taxon>
        <taxon>Neoteleostei</taxon>
        <taxon>Acanthomorphata</taxon>
        <taxon>Eupercaria</taxon>
        <taxon>Sciaenidae</taxon>
        <taxon>Nibea</taxon>
    </lineage>
</organism>
<dbReference type="EMBL" id="CM024810">
    <property type="protein sequence ID" value="KAG8005701.1"/>
    <property type="molecule type" value="Genomic_DNA"/>
</dbReference>
<feature type="non-terminal residue" evidence="1">
    <location>
        <position position="1"/>
    </location>
</feature>
<name>A0ACB7EV21_NIBAL</name>
<keyword evidence="2" id="KW-1185">Reference proteome</keyword>
<comment type="caution">
    <text evidence="1">The sequence shown here is derived from an EMBL/GenBank/DDBJ whole genome shotgun (WGS) entry which is preliminary data.</text>
</comment>
<accession>A0ACB7EV21</accession>
<evidence type="ECO:0000313" key="2">
    <source>
        <dbReference type="Proteomes" id="UP000805704"/>
    </source>
</evidence>